<dbReference type="AlphaFoldDB" id="A0A392RCN3"/>
<dbReference type="Proteomes" id="UP000265520">
    <property type="component" value="Unassembled WGS sequence"/>
</dbReference>
<proteinExistence type="predicted"/>
<name>A0A392RCN3_9FABA</name>
<comment type="caution">
    <text evidence="1">The sequence shown here is derived from an EMBL/GenBank/DDBJ whole genome shotgun (WGS) entry which is preliminary data.</text>
</comment>
<reference evidence="1 2" key="1">
    <citation type="journal article" date="2018" name="Front. Plant Sci.">
        <title>Red Clover (Trifolium pratense) and Zigzag Clover (T. medium) - A Picture of Genomic Similarities and Differences.</title>
        <authorList>
            <person name="Dluhosova J."/>
            <person name="Istvanek J."/>
            <person name="Nedelnik J."/>
            <person name="Repkova J."/>
        </authorList>
    </citation>
    <scope>NUCLEOTIDE SEQUENCE [LARGE SCALE GENOMIC DNA]</scope>
    <source>
        <strain evidence="2">cv. 10/8</strain>
        <tissue evidence="1">Leaf</tissue>
    </source>
</reference>
<protein>
    <submittedName>
        <fullName evidence="1">Uncharacterized protein</fullName>
    </submittedName>
</protein>
<evidence type="ECO:0000313" key="2">
    <source>
        <dbReference type="Proteomes" id="UP000265520"/>
    </source>
</evidence>
<organism evidence="1 2">
    <name type="scientific">Trifolium medium</name>
    <dbReference type="NCBI Taxonomy" id="97028"/>
    <lineage>
        <taxon>Eukaryota</taxon>
        <taxon>Viridiplantae</taxon>
        <taxon>Streptophyta</taxon>
        <taxon>Embryophyta</taxon>
        <taxon>Tracheophyta</taxon>
        <taxon>Spermatophyta</taxon>
        <taxon>Magnoliopsida</taxon>
        <taxon>eudicotyledons</taxon>
        <taxon>Gunneridae</taxon>
        <taxon>Pentapetalae</taxon>
        <taxon>rosids</taxon>
        <taxon>fabids</taxon>
        <taxon>Fabales</taxon>
        <taxon>Fabaceae</taxon>
        <taxon>Papilionoideae</taxon>
        <taxon>50 kb inversion clade</taxon>
        <taxon>NPAAA clade</taxon>
        <taxon>Hologalegina</taxon>
        <taxon>IRL clade</taxon>
        <taxon>Trifolieae</taxon>
        <taxon>Trifolium</taxon>
    </lineage>
</organism>
<feature type="non-terminal residue" evidence="1">
    <location>
        <position position="1"/>
    </location>
</feature>
<accession>A0A392RCN3</accession>
<keyword evidence="2" id="KW-1185">Reference proteome</keyword>
<dbReference type="EMBL" id="LXQA010208389">
    <property type="protein sequence ID" value="MCI33892.1"/>
    <property type="molecule type" value="Genomic_DNA"/>
</dbReference>
<evidence type="ECO:0000313" key="1">
    <source>
        <dbReference type="EMBL" id="MCI33892.1"/>
    </source>
</evidence>
<sequence>TESFHPPGEHQRAVLPLVAKSRSATSQEHALSLELATRLAQRQCLS</sequence>